<accession>A0A5J4XD35</accession>
<organism evidence="1 2">
    <name type="scientific">Streblomastix strix</name>
    <dbReference type="NCBI Taxonomy" id="222440"/>
    <lineage>
        <taxon>Eukaryota</taxon>
        <taxon>Metamonada</taxon>
        <taxon>Preaxostyla</taxon>
        <taxon>Oxymonadida</taxon>
        <taxon>Streblomastigidae</taxon>
        <taxon>Streblomastix</taxon>
    </lineage>
</organism>
<dbReference type="EMBL" id="SNRW01000003">
    <property type="protein sequence ID" value="KAA6404435.1"/>
    <property type="molecule type" value="Genomic_DNA"/>
</dbReference>
<comment type="caution">
    <text evidence="1">The sequence shown here is derived from an EMBL/GenBank/DDBJ whole genome shotgun (WGS) entry which is preliminary data.</text>
</comment>
<evidence type="ECO:0000313" key="1">
    <source>
        <dbReference type="EMBL" id="KAA6404435.1"/>
    </source>
</evidence>
<dbReference type="AlphaFoldDB" id="A0A5J4XD35"/>
<gene>
    <name evidence="1" type="ORF">EZS28_000056</name>
</gene>
<dbReference type="OrthoDB" id="10537469at2759"/>
<name>A0A5J4XD35_9EUKA</name>
<proteinExistence type="predicted"/>
<sequence>MVVGIFSKLKALAQKIGHGLSWINDHVIKPIVLPAENLITPTLGPVGGMITKGINLGLSAIDVIGRKRSKIKGERQLY</sequence>
<reference evidence="1 2" key="1">
    <citation type="submission" date="2019-03" db="EMBL/GenBank/DDBJ databases">
        <title>Single cell metagenomics reveals metabolic interactions within the superorganism composed of flagellate Streblomastix strix and complex community of Bacteroidetes bacteria on its surface.</title>
        <authorList>
            <person name="Treitli S.C."/>
            <person name="Kolisko M."/>
            <person name="Husnik F."/>
            <person name="Keeling P."/>
            <person name="Hampl V."/>
        </authorList>
    </citation>
    <scope>NUCLEOTIDE SEQUENCE [LARGE SCALE GENOMIC DNA]</scope>
    <source>
        <strain evidence="1">ST1C</strain>
    </source>
</reference>
<protein>
    <submittedName>
        <fullName evidence="1">Uncharacterized protein</fullName>
    </submittedName>
</protein>
<evidence type="ECO:0000313" key="2">
    <source>
        <dbReference type="Proteomes" id="UP000324800"/>
    </source>
</evidence>
<dbReference type="Proteomes" id="UP000324800">
    <property type="component" value="Unassembled WGS sequence"/>
</dbReference>